<comment type="similarity">
    <text evidence="1 2">Belongs to the UPF0102 family.</text>
</comment>
<protein>
    <recommendedName>
        <fullName evidence="2">UPF0102 protein BJ998_005320</fullName>
    </recommendedName>
</protein>
<dbReference type="PANTHER" id="PTHR34039:SF1">
    <property type="entry name" value="UPF0102 PROTEIN YRAN"/>
    <property type="match status" value="1"/>
</dbReference>
<evidence type="ECO:0000256" key="2">
    <source>
        <dbReference type="HAMAP-Rule" id="MF_00048"/>
    </source>
</evidence>
<dbReference type="InterPro" id="IPR003509">
    <property type="entry name" value="UPF0102_YraN-like"/>
</dbReference>
<dbReference type="PANTHER" id="PTHR34039">
    <property type="entry name" value="UPF0102 PROTEIN YRAN"/>
    <property type="match status" value="1"/>
</dbReference>
<name>A0A7W9KLN5_9PSEU</name>
<dbReference type="InterPro" id="IPR011335">
    <property type="entry name" value="Restrct_endonuc-II-like"/>
</dbReference>
<dbReference type="AlphaFoldDB" id="A0A7W9KLN5"/>
<dbReference type="GO" id="GO:0003676">
    <property type="term" value="F:nucleic acid binding"/>
    <property type="evidence" value="ECO:0007669"/>
    <property type="project" value="InterPro"/>
</dbReference>
<organism evidence="3 4">
    <name type="scientific">Kutzneria kofuensis</name>
    <dbReference type="NCBI Taxonomy" id="103725"/>
    <lineage>
        <taxon>Bacteria</taxon>
        <taxon>Bacillati</taxon>
        <taxon>Actinomycetota</taxon>
        <taxon>Actinomycetes</taxon>
        <taxon>Pseudonocardiales</taxon>
        <taxon>Pseudonocardiaceae</taxon>
        <taxon>Kutzneria</taxon>
    </lineage>
</organism>
<accession>A0A7W9KLN5</accession>
<dbReference type="EMBL" id="JACHIR010000001">
    <property type="protein sequence ID" value="MBB5894124.1"/>
    <property type="molecule type" value="Genomic_DNA"/>
</dbReference>
<evidence type="ECO:0000313" key="3">
    <source>
        <dbReference type="EMBL" id="MBB5894124.1"/>
    </source>
</evidence>
<dbReference type="GO" id="GO:0004519">
    <property type="term" value="F:endonuclease activity"/>
    <property type="evidence" value="ECO:0007669"/>
    <property type="project" value="UniProtKB-KW"/>
</dbReference>
<sequence length="126" mass="14067">MTRDRCSAPSPAELGRMGEDLAALFLEGQGLVVLSRNWRCPEGELDIVAADRGGRLVVCEVKTRSGPDFGKPSEAVDYVKATRIRRLTHRWRAAHKVAYCDTRFDIISILWPGYGPARVEHLRGAF</sequence>
<gene>
    <name evidence="3" type="ORF">BJ998_005320</name>
</gene>
<dbReference type="CDD" id="cd20736">
    <property type="entry name" value="PoNe_Nuclease"/>
    <property type="match status" value="1"/>
</dbReference>
<reference evidence="3 4" key="1">
    <citation type="submission" date="2020-08" db="EMBL/GenBank/DDBJ databases">
        <title>Sequencing the genomes of 1000 actinobacteria strains.</title>
        <authorList>
            <person name="Klenk H.-P."/>
        </authorList>
    </citation>
    <scope>NUCLEOTIDE SEQUENCE [LARGE SCALE GENOMIC DNA]</scope>
    <source>
        <strain evidence="3 4">DSM 43851</strain>
    </source>
</reference>
<comment type="caution">
    <text evidence="3">The sequence shown here is derived from an EMBL/GenBank/DDBJ whole genome shotgun (WGS) entry which is preliminary data.</text>
</comment>
<dbReference type="RefSeq" id="WP_184865912.1">
    <property type="nucleotide sequence ID" value="NZ_JACHIR010000001.1"/>
</dbReference>
<dbReference type="Proteomes" id="UP000585638">
    <property type="component" value="Unassembled WGS sequence"/>
</dbReference>
<evidence type="ECO:0000256" key="1">
    <source>
        <dbReference type="ARBA" id="ARBA00006738"/>
    </source>
</evidence>
<dbReference type="InterPro" id="IPR011856">
    <property type="entry name" value="tRNA_endonuc-like_dom_sf"/>
</dbReference>
<dbReference type="Gene3D" id="3.40.1350.10">
    <property type="match status" value="1"/>
</dbReference>
<keyword evidence="3" id="KW-0378">Hydrolase</keyword>
<proteinExistence type="inferred from homology"/>
<dbReference type="SUPFAM" id="SSF52980">
    <property type="entry name" value="Restriction endonuclease-like"/>
    <property type="match status" value="1"/>
</dbReference>
<dbReference type="Pfam" id="PF02021">
    <property type="entry name" value="UPF0102"/>
    <property type="match status" value="1"/>
</dbReference>
<dbReference type="HAMAP" id="MF_00048">
    <property type="entry name" value="UPF0102"/>
    <property type="match status" value="1"/>
</dbReference>
<dbReference type="NCBIfam" id="NF009154">
    <property type="entry name" value="PRK12497.3-3"/>
    <property type="match status" value="1"/>
</dbReference>
<keyword evidence="3" id="KW-0255">Endonuclease</keyword>
<evidence type="ECO:0000313" key="4">
    <source>
        <dbReference type="Proteomes" id="UP000585638"/>
    </source>
</evidence>
<keyword evidence="4" id="KW-1185">Reference proteome</keyword>
<keyword evidence="3" id="KW-0540">Nuclease</keyword>